<feature type="chain" id="PRO_5004374367" evidence="1">
    <location>
        <begin position="21"/>
        <end position="138"/>
    </location>
</feature>
<dbReference type="AlphaFoldDB" id="R4YTM2"/>
<gene>
    <name evidence="2" type="ORF">OLEAN_C29520</name>
</gene>
<protein>
    <submittedName>
        <fullName evidence="2">Uncharacterized protein</fullName>
    </submittedName>
</protein>
<evidence type="ECO:0000256" key="1">
    <source>
        <dbReference type="SAM" id="SignalP"/>
    </source>
</evidence>
<dbReference type="Proteomes" id="UP000032749">
    <property type="component" value="Chromosome"/>
</dbReference>
<evidence type="ECO:0000313" key="3">
    <source>
        <dbReference type="Proteomes" id="UP000032749"/>
    </source>
</evidence>
<dbReference type="OrthoDB" id="6119653at2"/>
<name>R4YTM2_OLEAN</name>
<evidence type="ECO:0000313" key="2">
    <source>
        <dbReference type="EMBL" id="CCK77128.1"/>
    </source>
</evidence>
<keyword evidence="3" id="KW-1185">Reference proteome</keyword>
<reference evidence="2 3" key="1">
    <citation type="journal article" date="2013" name="Nat. Commun.">
        <title>Genome sequence and functional genomic analysis of the oil-degrading bacterium Oleispira antarctica.</title>
        <authorList>
            <person name="Kube M."/>
            <person name="Chernikova T.N."/>
            <person name="Al-Ramahi Y."/>
            <person name="Beloqui A."/>
            <person name="Lopez-Cortez N."/>
            <person name="Guazzaroni M.E."/>
            <person name="Heipieper H.J."/>
            <person name="Klages S."/>
            <person name="Kotsyurbenko O.R."/>
            <person name="Langer I."/>
            <person name="Nechitaylo T.Y."/>
            <person name="Lunsdorf H."/>
            <person name="Fernandez M."/>
            <person name="Juarez S."/>
            <person name="Ciordia S."/>
            <person name="Singer A."/>
            <person name="Kagan O."/>
            <person name="Egorova O."/>
            <person name="Petit P.A."/>
            <person name="Stogios P."/>
            <person name="Kim Y."/>
            <person name="Tchigvintsev A."/>
            <person name="Flick R."/>
            <person name="Denaro R."/>
            <person name="Genovese M."/>
            <person name="Albar J.P."/>
            <person name="Reva O.N."/>
            <person name="Martinez-Gomariz M."/>
            <person name="Tran H."/>
            <person name="Ferrer M."/>
            <person name="Savchenko A."/>
            <person name="Yakunin A.F."/>
            <person name="Yakimov M.M."/>
            <person name="Golyshina O.V."/>
            <person name="Reinhardt R."/>
            <person name="Golyshin P.N."/>
        </authorList>
    </citation>
    <scope>NUCLEOTIDE SEQUENCE [LARGE SCALE GENOMIC DNA]</scope>
</reference>
<dbReference type="KEGG" id="oai:OLEAN_C29520"/>
<keyword evidence="1" id="KW-0732">Signal</keyword>
<organism evidence="2 3">
    <name type="scientific">Oleispira antarctica RB-8</name>
    <dbReference type="NCBI Taxonomy" id="698738"/>
    <lineage>
        <taxon>Bacteria</taxon>
        <taxon>Pseudomonadati</taxon>
        <taxon>Pseudomonadota</taxon>
        <taxon>Gammaproteobacteria</taxon>
        <taxon>Oceanospirillales</taxon>
        <taxon>Oceanospirillaceae</taxon>
        <taxon>Oleispira</taxon>
    </lineage>
</organism>
<feature type="signal peptide" evidence="1">
    <location>
        <begin position="1"/>
        <end position="20"/>
    </location>
</feature>
<accession>R4YTM2</accession>
<dbReference type="EMBL" id="FO203512">
    <property type="protein sequence ID" value="CCK77128.1"/>
    <property type="molecule type" value="Genomic_DNA"/>
</dbReference>
<proteinExistence type="predicted"/>
<dbReference type="HOGENOM" id="CLU_1853169_0_0_6"/>
<sequence>MNRFLFASLLTAAAFQPAIAAEQIYELEVQTDSNWTSIEIRDDATFVNAPPGQSMNVTAKDGIKSYTISPKKVHLRSRTRGDVTMNLFVKSQNNVLGMNICKGSPSSYTFIKSQEAKQKNDVKEKDYCETAALVLQLF</sequence>